<sequence length="111" mass="12362">MCIFILGEDLGEDFAMETWPVAPRCTDVLEKNLPAHDLCPLPAYDKKGRLIPPTQDDSMLKGATVEVHFAFIHYEQPTHIHGDGPKASNLTLPWSNTHESFQAPKGKGHEI</sequence>
<comment type="caution">
    <text evidence="2">The sequence shown here is derived from an EMBL/GenBank/DDBJ whole genome shotgun (WGS) entry which is preliminary data.</text>
</comment>
<name>A0AAD4BV49_BOLED</name>
<dbReference type="Proteomes" id="UP001194468">
    <property type="component" value="Unassembled WGS sequence"/>
</dbReference>
<keyword evidence="3" id="KW-1185">Reference proteome</keyword>
<dbReference type="AlphaFoldDB" id="A0AAD4BV49"/>
<evidence type="ECO:0000313" key="3">
    <source>
        <dbReference type="Proteomes" id="UP001194468"/>
    </source>
</evidence>
<proteinExistence type="predicted"/>
<dbReference type="EMBL" id="WHUW01000013">
    <property type="protein sequence ID" value="KAF8439978.1"/>
    <property type="molecule type" value="Genomic_DNA"/>
</dbReference>
<feature type="region of interest" description="Disordered" evidence="1">
    <location>
        <begin position="79"/>
        <end position="111"/>
    </location>
</feature>
<evidence type="ECO:0000313" key="2">
    <source>
        <dbReference type="EMBL" id="KAF8439978.1"/>
    </source>
</evidence>
<reference evidence="2" key="2">
    <citation type="journal article" date="2020" name="Nat. Commun.">
        <title>Large-scale genome sequencing of mycorrhizal fungi provides insights into the early evolution of symbiotic traits.</title>
        <authorList>
            <person name="Miyauchi S."/>
            <person name="Kiss E."/>
            <person name="Kuo A."/>
            <person name="Drula E."/>
            <person name="Kohler A."/>
            <person name="Sanchez-Garcia M."/>
            <person name="Morin E."/>
            <person name="Andreopoulos B."/>
            <person name="Barry K.W."/>
            <person name="Bonito G."/>
            <person name="Buee M."/>
            <person name="Carver A."/>
            <person name="Chen C."/>
            <person name="Cichocki N."/>
            <person name="Clum A."/>
            <person name="Culley D."/>
            <person name="Crous P.W."/>
            <person name="Fauchery L."/>
            <person name="Girlanda M."/>
            <person name="Hayes R.D."/>
            <person name="Keri Z."/>
            <person name="LaButti K."/>
            <person name="Lipzen A."/>
            <person name="Lombard V."/>
            <person name="Magnuson J."/>
            <person name="Maillard F."/>
            <person name="Murat C."/>
            <person name="Nolan M."/>
            <person name="Ohm R.A."/>
            <person name="Pangilinan J."/>
            <person name="Pereira M.F."/>
            <person name="Perotto S."/>
            <person name="Peter M."/>
            <person name="Pfister S."/>
            <person name="Riley R."/>
            <person name="Sitrit Y."/>
            <person name="Stielow J.B."/>
            <person name="Szollosi G."/>
            <person name="Zifcakova L."/>
            <person name="Stursova M."/>
            <person name="Spatafora J.W."/>
            <person name="Tedersoo L."/>
            <person name="Vaario L.M."/>
            <person name="Yamada A."/>
            <person name="Yan M."/>
            <person name="Wang P."/>
            <person name="Xu J."/>
            <person name="Bruns T."/>
            <person name="Baldrian P."/>
            <person name="Vilgalys R."/>
            <person name="Dunand C."/>
            <person name="Henrissat B."/>
            <person name="Grigoriev I.V."/>
            <person name="Hibbett D."/>
            <person name="Nagy L.G."/>
            <person name="Martin F.M."/>
        </authorList>
    </citation>
    <scope>NUCLEOTIDE SEQUENCE</scope>
    <source>
        <strain evidence="2">BED1</strain>
    </source>
</reference>
<reference evidence="2" key="1">
    <citation type="submission" date="2019-10" db="EMBL/GenBank/DDBJ databases">
        <authorList>
            <consortium name="DOE Joint Genome Institute"/>
            <person name="Kuo A."/>
            <person name="Miyauchi S."/>
            <person name="Kiss E."/>
            <person name="Drula E."/>
            <person name="Kohler A."/>
            <person name="Sanchez-Garcia M."/>
            <person name="Andreopoulos B."/>
            <person name="Barry K.W."/>
            <person name="Bonito G."/>
            <person name="Buee M."/>
            <person name="Carver A."/>
            <person name="Chen C."/>
            <person name="Cichocki N."/>
            <person name="Clum A."/>
            <person name="Culley D."/>
            <person name="Crous P.W."/>
            <person name="Fauchery L."/>
            <person name="Girlanda M."/>
            <person name="Hayes R."/>
            <person name="Keri Z."/>
            <person name="LaButti K."/>
            <person name="Lipzen A."/>
            <person name="Lombard V."/>
            <person name="Magnuson J."/>
            <person name="Maillard F."/>
            <person name="Morin E."/>
            <person name="Murat C."/>
            <person name="Nolan M."/>
            <person name="Ohm R."/>
            <person name="Pangilinan J."/>
            <person name="Pereira M."/>
            <person name="Perotto S."/>
            <person name="Peter M."/>
            <person name="Riley R."/>
            <person name="Sitrit Y."/>
            <person name="Stielow B."/>
            <person name="Szollosi G."/>
            <person name="Zifcakova L."/>
            <person name="Stursova M."/>
            <person name="Spatafora J.W."/>
            <person name="Tedersoo L."/>
            <person name="Vaario L.-M."/>
            <person name="Yamada A."/>
            <person name="Yan M."/>
            <person name="Wang P."/>
            <person name="Xu J."/>
            <person name="Bruns T."/>
            <person name="Baldrian P."/>
            <person name="Vilgalys R."/>
            <person name="Henrissat B."/>
            <person name="Grigoriev I.V."/>
            <person name="Hibbett D."/>
            <person name="Nagy L.G."/>
            <person name="Martin F.M."/>
        </authorList>
    </citation>
    <scope>NUCLEOTIDE SEQUENCE</scope>
    <source>
        <strain evidence="2">BED1</strain>
    </source>
</reference>
<organism evidence="2 3">
    <name type="scientific">Boletus edulis BED1</name>
    <dbReference type="NCBI Taxonomy" id="1328754"/>
    <lineage>
        <taxon>Eukaryota</taxon>
        <taxon>Fungi</taxon>
        <taxon>Dikarya</taxon>
        <taxon>Basidiomycota</taxon>
        <taxon>Agaricomycotina</taxon>
        <taxon>Agaricomycetes</taxon>
        <taxon>Agaricomycetidae</taxon>
        <taxon>Boletales</taxon>
        <taxon>Boletineae</taxon>
        <taxon>Boletaceae</taxon>
        <taxon>Boletoideae</taxon>
        <taxon>Boletus</taxon>
    </lineage>
</organism>
<gene>
    <name evidence="2" type="ORF">L210DRAFT_370235</name>
</gene>
<feature type="compositionally biased region" description="Polar residues" evidence="1">
    <location>
        <begin position="88"/>
        <end position="100"/>
    </location>
</feature>
<accession>A0AAD4BV49</accession>
<evidence type="ECO:0000256" key="1">
    <source>
        <dbReference type="SAM" id="MobiDB-lite"/>
    </source>
</evidence>
<protein>
    <submittedName>
        <fullName evidence="2">Uncharacterized protein</fullName>
    </submittedName>
</protein>